<gene>
    <name evidence="1" type="ORF">KI387_003571</name>
</gene>
<protein>
    <submittedName>
        <fullName evidence="1">Uncharacterized protein</fullName>
    </submittedName>
</protein>
<dbReference type="Proteomes" id="UP000824469">
    <property type="component" value="Unassembled WGS sequence"/>
</dbReference>
<reference evidence="1 2" key="1">
    <citation type="journal article" date="2021" name="Nat. Plants">
        <title>The Taxus genome provides insights into paclitaxel biosynthesis.</title>
        <authorList>
            <person name="Xiong X."/>
            <person name="Gou J."/>
            <person name="Liao Q."/>
            <person name="Li Y."/>
            <person name="Zhou Q."/>
            <person name="Bi G."/>
            <person name="Li C."/>
            <person name="Du R."/>
            <person name="Wang X."/>
            <person name="Sun T."/>
            <person name="Guo L."/>
            <person name="Liang H."/>
            <person name="Lu P."/>
            <person name="Wu Y."/>
            <person name="Zhang Z."/>
            <person name="Ro D.K."/>
            <person name="Shang Y."/>
            <person name="Huang S."/>
            <person name="Yan J."/>
        </authorList>
    </citation>
    <scope>NUCLEOTIDE SEQUENCE [LARGE SCALE GENOMIC DNA]</scope>
    <source>
        <strain evidence="1">Ta-2019</strain>
    </source>
</reference>
<feature type="non-terminal residue" evidence="1">
    <location>
        <position position="1"/>
    </location>
</feature>
<dbReference type="EMBL" id="JAHRHJ020000001">
    <property type="protein sequence ID" value="KAH9331463.1"/>
    <property type="molecule type" value="Genomic_DNA"/>
</dbReference>
<dbReference type="AlphaFoldDB" id="A0AA38GXS4"/>
<proteinExistence type="predicted"/>
<sequence length="65" mass="7480">FKVVSTGIVGPAKGFVETTVPKKKKKPRKPKMSVYHFYPPEFLHPVTVIYDLSYGETETNKILRR</sequence>
<organism evidence="1 2">
    <name type="scientific">Taxus chinensis</name>
    <name type="common">Chinese yew</name>
    <name type="synonym">Taxus wallichiana var. chinensis</name>
    <dbReference type="NCBI Taxonomy" id="29808"/>
    <lineage>
        <taxon>Eukaryota</taxon>
        <taxon>Viridiplantae</taxon>
        <taxon>Streptophyta</taxon>
        <taxon>Embryophyta</taxon>
        <taxon>Tracheophyta</taxon>
        <taxon>Spermatophyta</taxon>
        <taxon>Pinopsida</taxon>
        <taxon>Pinidae</taxon>
        <taxon>Conifers II</taxon>
        <taxon>Cupressales</taxon>
        <taxon>Taxaceae</taxon>
        <taxon>Taxus</taxon>
    </lineage>
</organism>
<keyword evidence="2" id="KW-1185">Reference proteome</keyword>
<name>A0AA38GXS4_TAXCH</name>
<accession>A0AA38GXS4</accession>
<evidence type="ECO:0000313" key="2">
    <source>
        <dbReference type="Proteomes" id="UP000824469"/>
    </source>
</evidence>
<evidence type="ECO:0000313" key="1">
    <source>
        <dbReference type="EMBL" id="KAH9331463.1"/>
    </source>
</evidence>
<comment type="caution">
    <text evidence="1">The sequence shown here is derived from an EMBL/GenBank/DDBJ whole genome shotgun (WGS) entry which is preliminary data.</text>
</comment>
<feature type="non-terminal residue" evidence="1">
    <location>
        <position position="65"/>
    </location>
</feature>